<dbReference type="STRING" id="64571.A0A1Y2GWW6"/>
<dbReference type="RefSeq" id="XP_021884026.1">
    <property type="nucleotide sequence ID" value="XM_022027562.1"/>
</dbReference>
<dbReference type="GO" id="GO:0008017">
    <property type="term" value="F:microtubule binding"/>
    <property type="evidence" value="ECO:0007669"/>
    <property type="project" value="InterPro"/>
</dbReference>
<feature type="compositionally biased region" description="Low complexity" evidence="1">
    <location>
        <begin position="629"/>
        <end position="654"/>
    </location>
</feature>
<dbReference type="OrthoDB" id="642895at2759"/>
<feature type="compositionally biased region" description="Polar residues" evidence="1">
    <location>
        <begin position="524"/>
        <end position="537"/>
    </location>
</feature>
<feature type="compositionally biased region" description="Low complexity" evidence="1">
    <location>
        <begin position="507"/>
        <end position="517"/>
    </location>
</feature>
<dbReference type="FunCoup" id="A0A1Y2GWW6">
    <property type="interactions" value="263"/>
</dbReference>
<protein>
    <submittedName>
        <fullName evidence="2">Microtubule associated protein-domain-containing protein</fullName>
    </submittedName>
</protein>
<dbReference type="EMBL" id="MCFF01000007">
    <property type="protein sequence ID" value="ORZ26261.1"/>
    <property type="molecule type" value="Genomic_DNA"/>
</dbReference>
<feature type="compositionally biased region" description="Polar residues" evidence="1">
    <location>
        <begin position="544"/>
        <end position="614"/>
    </location>
</feature>
<feature type="compositionally biased region" description="Polar residues" evidence="1">
    <location>
        <begin position="846"/>
        <end position="862"/>
    </location>
</feature>
<accession>A0A1Y2GWW6</accession>
<dbReference type="Proteomes" id="UP000193648">
    <property type="component" value="Unassembled WGS sequence"/>
</dbReference>
<evidence type="ECO:0000313" key="2">
    <source>
        <dbReference type="EMBL" id="ORZ26261.1"/>
    </source>
</evidence>
<dbReference type="Pfam" id="PF03999">
    <property type="entry name" value="MAP65_ASE1"/>
    <property type="match status" value="1"/>
</dbReference>
<reference evidence="2 3" key="1">
    <citation type="submission" date="2016-07" db="EMBL/GenBank/DDBJ databases">
        <title>Pervasive Adenine N6-methylation of Active Genes in Fungi.</title>
        <authorList>
            <consortium name="DOE Joint Genome Institute"/>
            <person name="Mondo S.J."/>
            <person name="Dannebaum R.O."/>
            <person name="Kuo R.C."/>
            <person name="Labutti K."/>
            <person name="Haridas S."/>
            <person name="Kuo A."/>
            <person name="Salamov A."/>
            <person name="Ahrendt S.R."/>
            <person name="Lipzen A."/>
            <person name="Sullivan W."/>
            <person name="Andreopoulos W.B."/>
            <person name="Clum A."/>
            <person name="Lindquist E."/>
            <person name="Daum C."/>
            <person name="Ramamoorthy G.K."/>
            <person name="Gryganskyi A."/>
            <person name="Culley D."/>
            <person name="Magnuson J.K."/>
            <person name="James T.Y."/>
            <person name="O'Malley M.A."/>
            <person name="Stajich J.E."/>
            <person name="Spatafora J.W."/>
            <person name="Visel A."/>
            <person name="Grigoriev I.V."/>
        </authorList>
    </citation>
    <scope>NUCLEOTIDE SEQUENCE [LARGE SCALE GENOMIC DNA]</scope>
    <source>
        <strain evidence="2 3">NRRL 3116</strain>
    </source>
</reference>
<feature type="region of interest" description="Disordered" evidence="1">
    <location>
        <begin position="465"/>
        <end position="723"/>
    </location>
</feature>
<dbReference type="InterPro" id="IPR007145">
    <property type="entry name" value="MAP65_Ase1_PRC1"/>
</dbReference>
<comment type="caution">
    <text evidence="2">The sequence shown here is derived from an EMBL/GenBank/DDBJ whole genome shotgun (WGS) entry which is preliminary data.</text>
</comment>
<dbReference type="PANTHER" id="PTHR19321:SF41">
    <property type="entry name" value="FASCETTO-RELATED"/>
    <property type="match status" value="1"/>
</dbReference>
<dbReference type="GO" id="GO:0005737">
    <property type="term" value="C:cytoplasm"/>
    <property type="evidence" value="ECO:0007669"/>
    <property type="project" value="TreeGrafter"/>
</dbReference>
<keyword evidence="3" id="KW-1185">Reference proteome</keyword>
<dbReference type="GO" id="GO:0051256">
    <property type="term" value="P:mitotic spindle midzone assembly"/>
    <property type="evidence" value="ECO:0007669"/>
    <property type="project" value="TreeGrafter"/>
</dbReference>
<dbReference type="Gene3D" id="1.20.58.1520">
    <property type="match status" value="1"/>
</dbReference>
<feature type="region of interest" description="Disordered" evidence="1">
    <location>
        <begin position="821"/>
        <end position="862"/>
    </location>
</feature>
<gene>
    <name evidence="2" type="ORF">BCR41DRAFT_384388</name>
</gene>
<dbReference type="GeneID" id="33569405"/>
<dbReference type="InParanoid" id="A0A1Y2GWW6"/>
<dbReference type="GO" id="GO:1990023">
    <property type="term" value="C:mitotic spindle midzone"/>
    <property type="evidence" value="ECO:0007669"/>
    <property type="project" value="TreeGrafter"/>
</dbReference>
<name>A0A1Y2GWW6_9FUNG</name>
<sequence>MSWNDFLPELAVKHEVLESLYADIGTPKEAKAKECQILFDKFLDVINNHIQHVEQEKVHMLSQCEQLLVDIKRMTGLVGQGEEGLNKLAETIDGMTLWDRHKLLQEEYSYIYEHYTQKLEEIRALHHELAQYATILGSTYVNPGPYPEEGAAVSFDVIQQFSDNIATCETEQKRRISIVESTIITIKHLWTELGLTAQDSFERQILDAEHDSYPISDEAMRRLETKQSMLEDERSKRESIVKEHLADITRLWDKLRIDEDEREDFITSHVGLTMDTIRAYKSELNRLEELKSQKIQEFILDERDLLYELWDKLYYSLEQRKSFAPVLDDNFTDESLAAHEAEVARLRQEVTENEHILDAIEQYRRMLDEIREFEITSMDAQRLFNRDPGRLLREEKFRKKIAREFPKIESELEDALYEWQQLKGRPFLVYGEIYIKTMKHHAQQAREGKENEKLWREQRRYLSLQRDLRYGSQNPKKTAQSPHPRRISPADLPPSESSGCRSPPPTNHTTPQPQTPTSKRIGLVSTSRPGTPSSSHVRTIPSFYPTTPTKARSQTHVNSGQNPLLQSPRSFQTLQLQRQNSANGKFYSRSESPATSFSLSKMPSTPSKHGNIRSSGPPIMMTTEDSNNRRSNSIISISSTTTEGVAEPSTPTRTTRIHRPISFDLTRQSIQEEDHLRLTQSPRDRKRTVADMSSPPGSPSVYKLRRKSRSPSPQLEVSSSNNHTIQIKESPFVSKTTKAIDPAELATKKVKQGDRFIRQLLKIQAQEIHNTNDENDENAENDESDENMATTLDEEDDSVIELDQAEAEHLFSTAHEIIEVVDEQEVESEGWETENDESPRSRRQSKAVSNPSLSQQTQNMGS</sequence>
<organism evidence="2 3">
    <name type="scientific">Lobosporangium transversale</name>
    <dbReference type="NCBI Taxonomy" id="64571"/>
    <lineage>
        <taxon>Eukaryota</taxon>
        <taxon>Fungi</taxon>
        <taxon>Fungi incertae sedis</taxon>
        <taxon>Mucoromycota</taxon>
        <taxon>Mortierellomycotina</taxon>
        <taxon>Mortierellomycetes</taxon>
        <taxon>Mortierellales</taxon>
        <taxon>Mortierellaceae</taxon>
        <taxon>Lobosporangium</taxon>
    </lineage>
</organism>
<feature type="compositionally biased region" description="Polar residues" evidence="1">
    <location>
        <begin position="710"/>
        <end position="723"/>
    </location>
</feature>
<feature type="compositionally biased region" description="Polar residues" evidence="1">
    <location>
        <begin position="471"/>
        <end position="481"/>
    </location>
</feature>
<dbReference type="PANTHER" id="PTHR19321">
    <property type="entry name" value="PROTEIN REGULATOR OF CYTOKINESIS 1 PRC1-RELATED"/>
    <property type="match status" value="1"/>
</dbReference>
<dbReference type="AlphaFoldDB" id="A0A1Y2GWW6"/>
<feature type="compositionally biased region" description="Acidic residues" evidence="1">
    <location>
        <begin position="821"/>
        <end position="836"/>
    </location>
</feature>
<evidence type="ECO:0000256" key="1">
    <source>
        <dbReference type="SAM" id="MobiDB-lite"/>
    </source>
</evidence>
<evidence type="ECO:0000313" key="3">
    <source>
        <dbReference type="Proteomes" id="UP000193648"/>
    </source>
</evidence>
<proteinExistence type="predicted"/>